<proteinExistence type="predicted"/>
<reference evidence="1" key="1">
    <citation type="submission" date="2020-08" db="EMBL/GenBank/DDBJ databases">
        <title>Multicomponent nature underlies the extraordinary mechanical properties of spider dragline silk.</title>
        <authorList>
            <person name="Kono N."/>
            <person name="Nakamura H."/>
            <person name="Mori M."/>
            <person name="Yoshida Y."/>
            <person name="Ohtoshi R."/>
            <person name="Malay A.D."/>
            <person name="Moran D.A.P."/>
            <person name="Tomita M."/>
            <person name="Numata K."/>
            <person name="Arakawa K."/>
        </authorList>
    </citation>
    <scope>NUCLEOTIDE SEQUENCE</scope>
</reference>
<dbReference type="AlphaFoldDB" id="A0A8X6PB21"/>
<accession>A0A8X6PB21</accession>
<evidence type="ECO:0000313" key="2">
    <source>
        <dbReference type="Proteomes" id="UP000887013"/>
    </source>
</evidence>
<protein>
    <submittedName>
        <fullName evidence="1">Uncharacterized protein</fullName>
    </submittedName>
</protein>
<dbReference type="Proteomes" id="UP000887013">
    <property type="component" value="Unassembled WGS sequence"/>
</dbReference>
<organism evidence="1 2">
    <name type="scientific">Nephila pilipes</name>
    <name type="common">Giant wood spider</name>
    <name type="synonym">Nephila maculata</name>
    <dbReference type="NCBI Taxonomy" id="299642"/>
    <lineage>
        <taxon>Eukaryota</taxon>
        <taxon>Metazoa</taxon>
        <taxon>Ecdysozoa</taxon>
        <taxon>Arthropoda</taxon>
        <taxon>Chelicerata</taxon>
        <taxon>Arachnida</taxon>
        <taxon>Araneae</taxon>
        <taxon>Araneomorphae</taxon>
        <taxon>Entelegynae</taxon>
        <taxon>Araneoidea</taxon>
        <taxon>Nephilidae</taxon>
        <taxon>Nephila</taxon>
    </lineage>
</organism>
<comment type="caution">
    <text evidence="1">The sequence shown here is derived from an EMBL/GenBank/DDBJ whole genome shotgun (WGS) entry which is preliminary data.</text>
</comment>
<name>A0A8X6PB21_NEPPI</name>
<dbReference type="EMBL" id="BMAW01113723">
    <property type="protein sequence ID" value="GFT58508.1"/>
    <property type="molecule type" value="Genomic_DNA"/>
</dbReference>
<sequence length="138" mass="15764">MIASSKASLVSSVTIDEEYSIRSLSRSMKLSSRNLCTHHWIPLQYYKSSSYRGNSYLRIDVAESTPVLNRNSIIDSCRSLLPSSESIVNRRKTILVPICSQIPKNVHFKYDYFTTPKKKDFTACVKLFELTSSKIMNT</sequence>
<keyword evidence="2" id="KW-1185">Reference proteome</keyword>
<gene>
    <name evidence="1" type="ORF">NPIL_690281</name>
</gene>
<evidence type="ECO:0000313" key="1">
    <source>
        <dbReference type="EMBL" id="GFT58508.1"/>
    </source>
</evidence>